<organism evidence="1 2">
    <name type="scientific">Oxobacter pfennigii</name>
    <dbReference type="NCBI Taxonomy" id="36849"/>
    <lineage>
        <taxon>Bacteria</taxon>
        <taxon>Bacillati</taxon>
        <taxon>Bacillota</taxon>
        <taxon>Clostridia</taxon>
        <taxon>Eubacteriales</taxon>
        <taxon>Clostridiaceae</taxon>
        <taxon>Oxobacter</taxon>
    </lineage>
</organism>
<evidence type="ECO:0000313" key="2">
    <source>
        <dbReference type="Proteomes" id="UP000050326"/>
    </source>
</evidence>
<reference evidence="1 2" key="1">
    <citation type="submission" date="2015-09" db="EMBL/GenBank/DDBJ databases">
        <title>Genome sequence of Oxobacter pfennigii DSM 3222.</title>
        <authorList>
            <person name="Poehlein A."/>
            <person name="Bengelsdorf F.R."/>
            <person name="Schiel-Bengelsdorf B."/>
            <person name="Duerre P."/>
            <person name="Daniel R."/>
        </authorList>
    </citation>
    <scope>NUCLEOTIDE SEQUENCE [LARGE SCALE GENOMIC DNA]</scope>
    <source>
        <strain evidence="1 2">DSM 3222</strain>
    </source>
</reference>
<dbReference type="STRING" id="36849.OXPF_29390"/>
<comment type="caution">
    <text evidence="1">The sequence shown here is derived from an EMBL/GenBank/DDBJ whole genome shotgun (WGS) entry which is preliminary data.</text>
</comment>
<dbReference type="Proteomes" id="UP000050326">
    <property type="component" value="Unassembled WGS sequence"/>
</dbReference>
<name>A0A0P9AE27_9CLOT</name>
<evidence type="ECO:0000313" key="1">
    <source>
        <dbReference type="EMBL" id="KPU43498.1"/>
    </source>
</evidence>
<dbReference type="RefSeq" id="WP_054875935.1">
    <property type="nucleotide sequence ID" value="NZ_LKET01000039.1"/>
</dbReference>
<dbReference type="OrthoDB" id="1494005at2"/>
<sequence>MRVRVYDSLTNTYFKSEVYAIVNTGWYERQLVLVPSEKGGYLKFFDTLGKSGNEKFSEVMINTIISDRPQQWITKRSGFSSKQITGFNKLLHNDVRFFEYAGYPWLFDNKTILGSLINGNEILLKGSIFEDKVISSEIAGWTYVESQADAGDFLGKVSSLHDSVLKFAGYISGAYVDKDRNMHPVSDIRQVTMSFDSQCCDSIEMVFEGVTAFNLRPSKDNHSADIFSAAIIVKDASVFFCDDGIKERDETYGGTWITAYSLRWRFVS</sequence>
<gene>
    <name evidence="1" type="ORF">OXPF_29390</name>
</gene>
<keyword evidence="2" id="KW-1185">Reference proteome</keyword>
<dbReference type="EMBL" id="LKET01000039">
    <property type="protein sequence ID" value="KPU43498.1"/>
    <property type="molecule type" value="Genomic_DNA"/>
</dbReference>
<proteinExistence type="predicted"/>
<dbReference type="AlphaFoldDB" id="A0A0P9AE27"/>
<protein>
    <submittedName>
        <fullName evidence="1">Uncharacterized protein</fullName>
    </submittedName>
</protein>
<accession>A0A0P9AE27</accession>